<evidence type="ECO:0000313" key="1">
    <source>
        <dbReference type="EMBL" id="GAP04877.1"/>
    </source>
</evidence>
<dbReference type="EMBL" id="DF968088">
    <property type="protein sequence ID" value="GAP04877.1"/>
    <property type="molecule type" value="Genomic_DNA"/>
</dbReference>
<organism evidence="1">
    <name type="scientific">Fructobacillus tropaeoli</name>
    <dbReference type="NCBI Taxonomy" id="709323"/>
    <lineage>
        <taxon>Bacteria</taxon>
        <taxon>Bacillati</taxon>
        <taxon>Bacillota</taxon>
        <taxon>Bacilli</taxon>
        <taxon>Lactobacillales</taxon>
        <taxon>Lactobacillaceae</taxon>
        <taxon>Fructobacillus</taxon>
    </lineage>
</organism>
<dbReference type="Pfam" id="PF10844">
    <property type="entry name" value="DUF2577"/>
    <property type="match status" value="1"/>
</dbReference>
<sequence length="110" mass="12387">MSNLPGHYLLDMMNQRGGNDSEYTDEVFGRVQSTNPFVIWISQDLQIQGNFIELTTEAKGLKIQVSLPISGEEGKYAKGEIEVFKPLSVGDRVRMLRVQQGQRFIVLGRA</sequence>
<dbReference type="RefSeq" id="WP_059394218.1">
    <property type="nucleotide sequence ID" value="NZ_DF968088.1"/>
</dbReference>
<proteinExistence type="predicted"/>
<name>A0A3F3H573_9LACO</name>
<dbReference type="AlphaFoldDB" id="A0A3F3H573"/>
<dbReference type="STRING" id="709323.GCA_001047135_01440"/>
<gene>
    <name evidence="1" type="ORF">FTRO_0110120</name>
</gene>
<dbReference type="Proteomes" id="UP000064514">
    <property type="component" value="Unassembled WGS sequence"/>
</dbReference>
<dbReference type="InterPro" id="IPR022555">
    <property type="entry name" value="DUF2577"/>
</dbReference>
<evidence type="ECO:0008006" key="2">
    <source>
        <dbReference type="Google" id="ProtNLM"/>
    </source>
</evidence>
<accession>A0A3F3H573</accession>
<protein>
    <recommendedName>
        <fullName evidence="2">DUF2577 domain-containing protein</fullName>
    </recommendedName>
</protein>
<reference evidence="1" key="1">
    <citation type="journal article" date="2015" name="BMC Genomics">
        <title>Comparative genomics of Fructobacillus spp. and Leuconostoc spp. reveals niche-specific evolution of Fructobacillus spp.</title>
        <authorList>
            <person name="Endo A."/>
            <person name="Tanizawa Y."/>
            <person name="Tanaka N."/>
            <person name="Maeno S."/>
            <person name="Kumar H."/>
            <person name="Shiwa Y."/>
            <person name="Okada S."/>
            <person name="Yoshikawa H."/>
            <person name="Dicks L."/>
            <person name="Nakagawa J."/>
            <person name="Arita M."/>
        </authorList>
    </citation>
    <scope>NUCLEOTIDE SEQUENCE [LARGE SCALE GENOMIC DNA]</scope>
    <source>
        <strain evidence="1">F214-1</strain>
    </source>
</reference>